<feature type="domain" description="Mannitol dehydrogenase C-terminal" evidence="5">
    <location>
        <begin position="218"/>
        <end position="394"/>
    </location>
</feature>
<dbReference type="Proteomes" id="UP000004935">
    <property type="component" value="Unassembled WGS sequence"/>
</dbReference>
<dbReference type="Gene3D" id="1.10.1040.10">
    <property type="entry name" value="N-(1-d-carboxylethyl)-l-norvaline Dehydrogenase, domain 2"/>
    <property type="match status" value="1"/>
</dbReference>
<evidence type="ECO:0000313" key="6">
    <source>
        <dbReference type="EMBL" id="EDR98805.1"/>
    </source>
</evidence>
<name>B0MBD0_ANACD</name>
<comment type="catalytic activity">
    <reaction evidence="3">
        <text>D-mannitol 1-phosphate + NAD(+) = beta-D-fructose 6-phosphate + NADH + H(+)</text>
        <dbReference type="Rhea" id="RHEA:19661"/>
        <dbReference type="ChEBI" id="CHEBI:15378"/>
        <dbReference type="ChEBI" id="CHEBI:57540"/>
        <dbReference type="ChEBI" id="CHEBI:57634"/>
        <dbReference type="ChEBI" id="CHEBI:57945"/>
        <dbReference type="ChEBI" id="CHEBI:61381"/>
        <dbReference type="EC" id="1.1.1.17"/>
    </reaction>
</comment>
<dbReference type="InterPro" id="IPR008927">
    <property type="entry name" value="6-PGluconate_DH-like_C_sf"/>
</dbReference>
<proteinExistence type="predicted"/>
<dbReference type="GO" id="GO:0019592">
    <property type="term" value="P:mannitol catabolic process"/>
    <property type="evidence" value="ECO:0007669"/>
    <property type="project" value="TreeGrafter"/>
</dbReference>
<dbReference type="PANTHER" id="PTHR30524:SF0">
    <property type="entry name" value="ALTRONATE OXIDOREDUCTASE-RELATED"/>
    <property type="match status" value="1"/>
</dbReference>
<dbReference type="STRING" id="411490.ANACAC_00857"/>
<protein>
    <submittedName>
        <fullName evidence="6">Mannitol dehydrogenase domain protein</fullName>
    </submittedName>
</protein>
<dbReference type="GO" id="GO:0005829">
    <property type="term" value="C:cytosol"/>
    <property type="evidence" value="ECO:0007669"/>
    <property type="project" value="TreeGrafter"/>
</dbReference>
<dbReference type="InterPro" id="IPR036291">
    <property type="entry name" value="NAD(P)-bd_dom_sf"/>
</dbReference>
<dbReference type="HOGENOM" id="CLU_036089_2_0_9"/>
<evidence type="ECO:0000256" key="2">
    <source>
        <dbReference type="ARBA" id="ARBA00023027"/>
    </source>
</evidence>
<evidence type="ECO:0000259" key="5">
    <source>
        <dbReference type="Pfam" id="PF08125"/>
    </source>
</evidence>
<keyword evidence="1" id="KW-0560">Oxidoreductase</keyword>
<organism evidence="6 7">
    <name type="scientific">Anaerostipes caccae (strain DSM 14662 / CCUG 47493 / JCM 13470 / NCIMB 13811 / L1-92)</name>
    <dbReference type="NCBI Taxonomy" id="411490"/>
    <lineage>
        <taxon>Bacteria</taxon>
        <taxon>Bacillati</taxon>
        <taxon>Bacillota</taxon>
        <taxon>Clostridia</taxon>
        <taxon>Lachnospirales</taxon>
        <taxon>Lachnospiraceae</taxon>
        <taxon>Anaerostipes</taxon>
    </lineage>
</organism>
<dbReference type="Pfam" id="PF01232">
    <property type="entry name" value="Mannitol_dh"/>
    <property type="match status" value="1"/>
</dbReference>
<keyword evidence="2" id="KW-0520">NAD</keyword>
<feature type="domain" description="Mannitol dehydrogenase N-terminal" evidence="4">
    <location>
        <begin position="16"/>
        <end position="189"/>
    </location>
</feature>
<evidence type="ECO:0000313" key="7">
    <source>
        <dbReference type="Proteomes" id="UP000004935"/>
    </source>
</evidence>
<evidence type="ECO:0000256" key="3">
    <source>
        <dbReference type="ARBA" id="ARBA00048615"/>
    </source>
</evidence>
<gene>
    <name evidence="6" type="ORF">ANACAC_00857</name>
</gene>
<dbReference type="InterPro" id="IPR013118">
    <property type="entry name" value="Mannitol_DH_C"/>
</dbReference>
<dbReference type="GO" id="GO:0008926">
    <property type="term" value="F:mannitol-1-phosphate 5-dehydrogenase activity"/>
    <property type="evidence" value="ECO:0007669"/>
    <property type="project" value="UniProtKB-EC"/>
</dbReference>
<dbReference type="InterPro" id="IPR013131">
    <property type="entry name" value="Mannitol_DH_N"/>
</dbReference>
<dbReference type="AlphaFoldDB" id="B0MBD0"/>
<dbReference type="PANTHER" id="PTHR30524">
    <property type="entry name" value="MANNITOL-1-PHOSPHATE 5-DEHYDROGENASE"/>
    <property type="match status" value="1"/>
</dbReference>
<dbReference type="Pfam" id="PF08125">
    <property type="entry name" value="Mannitol_dh_C"/>
    <property type="match status" value="1"/>
</dbReference>
<sequence>MYLKMWSAKTDGGNKMKAVHFGAGKIGRGFIADLLHDTGYEIVFVDVNEKVNEELNKYHNYYLYVIEEDYRRKEIDKVSALSPITEEDKVVEAIVEADVVTTAVLADNFPKIAGTLAKGLKARLEAGKERVNVIPCENALFNGDLLLKELVKTEIASEDDFLKAAAFPNTAVDRMVFGTDKDGRDGIDIGKDHELAVEVNKLVDPEKLPIAGAEYTDNLQKFLERKLYTINCGHAWSGYIGKLMGYEIIQDYFAVPENIEMTREVMREVAALMVAKHGFTEKEMEDYITFALNRFCTPGIKDTITRISRAPIRKLAPNDRLVGPAVQCEERGLKNTLLLRGIAATFLFDVKEDEQSVEMMQYVADNGIEDAVTHFTGIEAGTRMFDEIVKDYNELKEGK</sequence>
<accession>B0MBD0</accession>
<dbReference type="Gene3D" id="3.40.50.720">
    <property type="entry name" value="NAD(P)-binding Rossmann-like Domain"/>
    <property type="match status" value="1"/>
</dbReference>
<keyword evidence="7" id="KW-1185">Reference proteome</keyword>
<reference evidence="6" key="2">
    <citation type="submission" date="2013-11" db="EMBL/GenBank/DDBJ databases">
        <title>Draft genome sequence of Anaerostipes caccae (DSM 14662).</title>
        <authorList>
            <person name="Sudarsanam P."/>
            <person name="Ley R."/>
            <person name="Guruge J."/>
            <person name="Turnbaugh P.J."/>
            <person name="Mahowald M."/>
            <person name="Liep D."/>
            <person name="Gordon J."/>
        </authorList>
    </citation>
    <scope>NUCLEOTIDE SEQUENCE</scope>
    <source>
        <strain evidence="6">DSM 14662</strain>
    </source>
</reference>
<comment type="caution">
    <text evidence="6">The sequence shown here is derived from an EMBL/GenBank/DDBJ whole genome shotgun (WGS) entry which is preliminary data.</text>
</comment>
<dbReference type="eggNOG" id="COG0246">
    <property type="taxonomic scope" value="Bacteria"/>
</dbReference>
<evidence type="ECO:0000259" key="4">
    <source>
        <dbReference type="Pfam" id="PF01232"/>
    </source>
</evidence>
<dbReference type="InterPro" id="IPR013328">
    <property type="entry name" value="6PGD_dom2"/>
</dbReference>
<reference evidence="6" key="1">
    <citation type="submission" date="2007-11" db="EMBL/GenBank/DDBJ databases">
        <authorList>
            <person name="Fulton L."/>
            <person name="Clifton S."/>
            <person name="Fulton B."/>
            <person name="Xu J."/>
            <person name="Minx P."/>
            <person name="Pepin K.H."/>
            <person name="Johnson M."/>
            <person name="Thiruvilangam P."/>
            <person name="Bhonagiri V."/>
            <person name="Nash W.E."/>
            <person name="Mardis E.R."/>
            <person name="Wilson R.K."/>
        </authorList>
    </citation>
    <scope>NUCLEOTIDE SEQUENCE [LARGE SCALE GENOMIC DNA]</scope>
    <source>
        <strain evidence="6">DSM 14662</strain>
    </source>
</reference>
<dbReference type="EMBL" id="ABAX03000005">
    <property type="protein sequence ID" value="EDR98805.1"/>
    <property type="molecule type" value="Genomic_DNA"/>
</dbReference>
<dbReference type="SUPFAM" id="SSF48179">
    <property type="entry name" value="6-phosphogluconate dehydrogenase C-terminal domain-like"/>
    <property type="match status" value="1"/>
</dbReference>
<dbReference type="InterPro" id="IPR000669">
    <property type="entry name" value="Mannitol_DH"/>
</dbReference>
<dbReference type="SUPFAM" id="SSF51735">
    <property type="entry name" value="NAD(P)-binding Rossmann-fold domains"/>
    <property type="match status" value="1"/>
</dbReference>
<dbReference type="PRINTS" id="PR00084">
    <property type="entry name" value="MTLDHDRGNASE"/>
</dbReference>
<evidence type="ECO:0000256" key="1">
    <source>
        <dbReference type="ARBA" id="ARBA00023002"/>
    </source>
</evidence>